<evidence type="ECO:0000313" key="6">
    <source>
        <dbReference type="EMBL" id="ANZ77763.1"/>
    </source>
</evidence>
<evidence type="ECO:0000256" key="3">
    <source>
        <dbReference type="ARBA" id="ARBA00022989"/>
    </source>
</evidence>
<dbReference type="OrthoDB" id="3979655at2759"/>
<feature type="transmembrane region" description="Helical" evidence="5">
    <location>
        <begin position="273"/>
        <end position="294"/>
    </location>
</feature>
<dbReference type="InterPro" id="IPR014844">
    <property type="entry name" value="PalH"/>
</dbReference>
<accession>A0A1B2JIG7</accession>
<dbReference type="PANTHER" id="PTHR35779:SF2">
    <property type="entry name" value="PROTEIN DFG16"/>
    <property type="match status" value="1"/>
</dbReference>
<sequence>MPFYLPDADAVATFEVFGNGTVSNQSCNIFAIPNGYLQIYPSGEQLGLTQPCLYLNNCADYLTSEMAYYPVYQSLTASNFLSIAKDGIGVGNVALSYVISSVTVAAWMLVLVLILSRNHKPFTCKFCALVYGITMTVVLARSTAVFRKQHGLGIQDTRKFYKTVLGGLSYNITMILSEFFTWIAWVDILRRIYPTHFRRPVYYSGTVIVGIWLLISSLDRFYYSSRHETRNQSFISIVSAVLSGVIYAIFSIMMLVYLFHFKGHIIARNKSKLAAQLCLNVTDIAITVTFFIMYRTSTNLDAWSSFVYTFTQVLSVALIWELCYDIERLERTDEHMAVIGRQVDDSVPEGDITVTQDLPKAHKFRPWVSFLDRFFPLKEHHRIMIEYEQQVQHSGTATYPATSSSQFELQDLGHCLDDNSQVATDQVIAEYPEAASQPHSQGGSYTQSSNAESFSRQSSWSEVHSTLAGLGDHISNKYRK</sequence>
<evidence type="ECO:0000256" key="5">
    <source>
        <dbReference type="SAM" id="Phobius"/>
    </source>
</evidence>
<evidence type="ECO:0000256" key="1">
    <source>
        <dbReference type="ARBA" id="ARBA00004141"/>
    </source>
</evidence>
<dbReference type="AlphaFoldDB" id="A0A1B2JIG7"/>
<evidence type="ECO:0000313" key="7">
    <source>
        <dbReference type="Proteomes" id="UP000094565"/>
    </source>
</evidence>
<proteinExistence type="predicted"/>
<evidence type="ECO:0000256" key="4">
    <source>
        <dbReference type="ARBA" id="ARBA00023136"/>
    </source>
</evidence>
<organism evidence="6 7">
    <name type="scientific">Komagataella pastoris</name>
    <name type="common">Yeast</name>
    <name type="synonym">Pichia pastoris</name>
    <dbReference type="NCBI Taxonomy" id="4922"/>
    <lineage>
        <taxon>Eukaryota</taxon>
        <taxon>Fungi</taxon>
        <taxon>Dikarya</taxon>
        <taxon>Ascomycota</taxon>
        <taxon>Saccharomycotina</taxon>
        <taxon>Pichiomycetes</taxon>
        <taxon>Pichiales</taxon>
        <taxon>Pichiaceae</taxon>
        <taxon>Komagataella</taxon>
    </lineage>
</organism>
<comment type="subcellular location">
    <subcellularLocation>
        <location evidence="1">Membrane</location>
        <topology evidence="1">Multi-pass membrane protein</topology>
    </subcellularLocation>
</comment>
<feature type="transmembrane region" description="Helical" evidence="5">
    <location>
        <begin position="201"/>
        <end position="222"/>
    </location>
</feature>
<dbReference type="GO" id="GO:0071467">
    <property type="term" value="P:cellular response to pH"/>
    <property type="evidence" value="ECO:0007669"/>
    <property type="project" value="TreeGrafter"/>
</dbReference>
<evidence type="ECO:0000256" key="2">
    <source>
        <dbReference type="ARBA" id="ARBA00022692"/>
    </source>
</evidence>
<dbReference type="PANTHER" id="PTHR35779">
    <property type="entry name" value="PH-RESPONSE REGULATOR PROTEIN PALH/RIM21"/>
    <property type="match status" value="1"/>
</dbReference>
<feature type="transmembrane region" description="Helical" evidence="5">
    <location>
        <begin position="306"/>
        <end position="324"/>
    </location>
</feature>
<gene>
    <name evidence="6" type="primary">DFG16</name>
    <name evidence="6" type="ORF">ATY40_BA7504365</name>
</gene>
<dbReference type="Pfam" id="PF08733">
    <property type="entry name" value="PalH"/>
    <property type="match status" value="1"/>
</dbReference>
<feature type="transmembrane region" description="Helical" evidence="5">
    <location>
        <begin position="126"/>
        <end position="147"/>
    </location>
</feature>
<dbReference type="EMBL" id="CP014587">
    <property type="protein sequence ID" value="ANZ77763.1"/>
    <property type="molecule type" value="Genomic_DNA"/>
</dbReference>
<keyword evidence="4 5" id="KW-0472">Membrane</keyword>
<keyword evidence="2 5" id="KW-0812">Transmembrane</keyword>
<feature type="transmembrane region" description="Helical" evidence="5">
    <location>
        <begin position="167"/>
        <end position="189"/>
    </location>
</feature>
<dbReference type="Proteomes" id="UP000094565">
    <property type="component" value="Chromosome 4"/>
</dbReference>
<keyword evidence="3 5" id="KW-1133">Transmembrane helix</keyword>
<dbReference type="GO" id="GO:0005886">
    <property type="term" value="C:plasma membrane"/>
    <property type="evidence" value="ECO:0007669"/>
    <property type="project" value="TreeGrafter"/>
</dbReference>
<name>A0A1B2JIG7_PICPA</name>
<reference evidence="6 7" key="1">
    <citation type="submission" date="2016-02" db="EMBL/GenBank/DDBJ databases">
        <title>Comparative genomic and transcriptomic foundation for Pichia pastoris.</title>
        <authorList>
            <person name="Love K.R."/>
            <person name="Shah K.A."/>
            <person name="Whittaker C.A."/>
            <person name="Wu J."/>
            <person name="Bartlett M.C."/>
            <person name="Ma D."/>
            <person name="Leeson R.L."/>
            <person name="Priest M."/>
            <person name="Young S.K."/>
            <person name="Love J.C."/>
        </authorList>
    </citation>
    <scope>NUCLEOTIDE SEQUENCE [LARGE SCALE GENOMIC DNA]</scope>
    <source>
        <strain evidence="6 7">ATCC 28485</strain>
    </source>
</reference>
<protein>
    <submittedName>
        <fullName evidence="6">BA75_04365T0</fullName>
    </submittedName>
</protein>
<feature type="transmembrane region" description="Helical" evidence="5">
    <location>
        <begin position="234"/>
        <end position="261"/>
    </location>
</feature>
<feature type="transmembrane region" description="Helical" evidence="5">
    <location>
        <begin position="94"/>
        <end position="114"/>
    </location>
</feature>
<keyword evidence="7" id="KW-1185">Reference proteome</keyword>